<name>A0A554JD71_9BACT</name>
<accession>A0A554JD71</accession>
<keyword evidence="2" id="KW-0548">Nucleotidyltransferase</keyword>
<evidence type="ECO:0000259" key="1">
    <source>
        <dbReference type="Pfam" id="PF00483"/>
    </source>
</evidence>
<feature type="domain" description="Nucleotidyl transferase" evidence="1">
    <location>
        <begin position="2"/>
        <end position="224"/>
    </location>
</feature>
<comment type="caution">
    <text evidence="2">The sequence shown here is derived from an EMBL/GenBank/DDBJ whole genome shotgun (WGS) entry which is preliminary data.</text>
</comment>
<protein>
    <submittedName>
        <fullName evidence="2">Mannose-1-phosphate guanylyltransferase</fullName>
    </submittedName>
</protein>
<evidence type="ECO:0000313" key="2">
    <source>
        <dbReference type="EMBL" id="TSC66342.1"/>
    </source>
</evidence>
<dbReference type="Pfam" id="PF00483">
    <property type="entry name" value="NTP_transferase"/>
    <property type="match status" value="1"/>
</dbReference>
<dbReference type="SUPFAM" id="SSF53448">
    <property type="entry name" value="Nucleotide-diphospho-sugar transferases"/>
    <property type="match status" value="1"/>
</dbReference>
<gene>
    <name evidence="2" type="ORF">CEO22_126</name>
</gene>
<sequence length="227" mass="24845">EKALVLAAGVGAAMQPFTLETPKPLLKVHGQTILDHILKNLGELELTGLTLVISHLGEQIVSHIESTETSLDIDYLECPPTGTAEPIRKYLTLHPDGPVLLYYGDVLAEIDLANFYQYHLERQTLATIAVTSVADPSAYGSLSLKGDLVTAINEKPQSDLGTSRLVYAGLAILEPEVIELMPESAKSFEIDILPELVKKQQLAGYLFEGKWFDIGDASVYARALKEW</sequence>
<dbReference type="CDD" id="cd04181">
    <property type="entry name" value="NTP_transferase"/>
    <property type="match status" value="1"/>
</dbReference>
<reference evidence="2 3" key="1">
    <citation type="submission" date="2017-08" db="EMBL/GenBank/DDBJ databases">
        <title>Mechanisms for carbon and nitrogen cycling indicate functional differentiation within the Candidate Phyla Radiation.</title>
        <authorList>
            <person name="Danczak R.E."/>
            <person name="Johnston M.D."/>
            <person name="Kenah C."/>
            <person name="Slattery M."/>
            <person name="Wrighton K.C."/>
            <person name="Wilkins M.J."/>
        </authorList>
    </citation>
    <scope>NUCLEOTIDE SEQUENCE [LARGE SCALE GENOMIC DNA]</scope>
    <source>
        <strain evidence="2">Gr01-1014_85</strain>
    </source>
</reference>
<dbReference type="Gene3D" id="3.90.550.10">
    <property type="entry name" value="Spore Coat Polysaccharide Biosynthesis Protein SpsA, Chain A"/>
    <property type="match status" value="1"/>
</dbReference>
<dbReference type="AlphaFoldDB" id="A0A554JD71"/>
<organism evidence="2 3">
    <name type="scientific">Candidatus Berkelbacteria bacterium Gr01-1014_85</name>
    <dbReference type="NCBI Taxonomy" id="2017150"/>
    <lineage>
        <taxon>Bacteria</taxon>
        <taxon>Candidatus Berkelbacteria</taxon>
    </lineage>
</organism>
<dbReference type="PANTHER" id="PTHR22572">
    <property type="entry name" value="SUGAR-1-PHOSPHATE GUANYL TRANSFERASE"/>
    <property type="match status" value="1"/>
</dbReference>
<dbReference type="Proteomes" id="UP000316253">
    <property type="component" value="Unassembled WGS sequence"/>
</dbReference>
<evidence type="ECO:0000313" key="3">
    <source>
        <dbReference type="Proteomes" id="UP000316253"/>
    </source>
</evidence>
<dbReference type="EMBL" id="VMFD01000009">
    <property type="protein sequence ID" value="TSC66342.1"/>
    <property type="molecule type" value="Genomic_DNA"/>
</dbReference>
<dbReference type="InterPro" id="IPR050486">
    <property type="entry name" value="Mannose-1P_guanyltransferase"/>
</dbReference>
<dbReference type="InterPro" id="IPR029044">
    <property type="entry name" value="Nucleotide-diphossugar_trans"/>
</dbReference>
<proteinExistence type="predicted"/>
<keyword evidence="2" id="KW-0808">Transferase</keyword>
<dbReference type="GO" id="GO:0016779">
    <property type="term" value="F:nucleotidyltransferase activity"/>
    <property type="evidence" value="ECO:0007669"/>
    <property type="project" value="UniProtKB-KW"/>
</dbReference>
<feature type="non-terminal residue" evidence="2">
    <location>
        <position position="1"/>
    </location>
</feature>
<dbReference type="InterPro" id="IPR005835">
    <property type="entry name" value="NTP_transferase_dom"/>
</dbReference>